<comment type="caution">
    <text evidence="3">The sequence shown here is derived from an EMBL/GenBank/DDBJ whole genome shotgun (WGS) entry which is preliminary data.</text>
</comment>
<sequence length="137" mass="14694">MSLKPPGTVAGLAPGIHSTDIDSPQSLASEAAERGLFFARIDLTDCSDKAGLLQAFGSALAFPSWFGENWDAFADCLADLDWLGAAGHVLLIEGRTAIARHAPEALETCEEILAETVIERGEHGLPMWVFWRTTDAP</sequence>
<name>A0A972F6G7_9RHOO</name>
<feature type="domain" description="Barstar (barnase inhibitor)" evidence="2">
    <location>
        <begin position="37"/>
        <end position="130"/>
    </location>
</feature>
<comment type="similarity">
    <text evidence="1">Belongs to the barstar family.</text>
</comment>
<evidence type="ECO:0000259" key="2">
    <source>
        <dbReference type="Pfam" id="PF01337"/>
    </source>
</evidence>
<dbReference type="SUPFAM" id="SSF52038">
    <property type="entry name" value="Barstar-related"/>
    <property type="match status" value="1"/>
</dbReference>
<dbReference type="InterPro" id="IPR000468">
    <property type="entry name" value="Barstar"/>
</dbReference>
<keyword evidence="4" id="KW-1185">Reference proteome</keyword>
<dbReference type="Pfam" id="PF01337">
    <property type="entry name" value="Barstar"/>
    <property type="match status" value="1"/>
</dbReference>
<evidence type="ECO:0000313" key="4">
    <source>
        <dbReference type="Proteomes" id="UP000599523"/>
    </source>
</evidence>
<organism evidence="3 4">
    <name type="scientific">Azoarcus taiwanensis</name>
    <dbReference type="NCBI Taxonomy" id="666964"/>
    <lineage>
        <taxon>Bacteria</taxon>
        <taxon>Pseudomonadati</taxon>
        <taxon>Pseudomonadota</taxon>
        <taxon>Betaproteobacteria</taxon>
        <taxon>Rhodocyclales</taxon>
        <taxon>Zoogloeaceae</taxon>
        <taxon>Azoarcus</taxon>
    </lineage>
</organism>
<dbReference type="Proteomes" id="UP000599523">
    <property type="component" value="Unassembled WGS sequence"/>
</dbReference>
<dbReference type="CDD" id="cd05141">
    <property type="entry name" value="Barstar_evA4336-like"/>
    <property type="match status" value="1"/>
</dbReference>
<protein>
    <recommendedName>
        <fullName evidence="2">Barstar (barnase inhibitor) domain-containing protein</fullName>
    </recommendedName>
</protein>
<gene>
    <name evidence="3" type="ORF">GPA21_02445</name>
</gene>
<accession>A0A972F6G7</accession>
<dbReference type="Gene3D" id="3.30.370.10">
    <property type="entry name" value="Barstar-like"/>
    <property type="match status" value="1"/>
</dbReference>
<dbReference type="RefSeq" id="WP_168986626.1">
    <property type="nucleotide sequence ID" value="NZ_CAWPHM010000319.1"/>
</dbReference>
<dbReference type="InterPro" id="IPR035905">
    <property type="entry name" value="Barstar-like_sf"/>
</dbReference>
<dbReference type="EMBL" id="WTVM01000008">
    <property type="protein sequence ID" value="NMG01835.1"/>
    <property type="molecule type" value="Genomic_DNA"/>
</dbReference>
<evidence type="ECO:0000256" key="1">
    <source>
        <dbReference type="ARBA" id="ARBA00006845"/>
    </source>
</evidence>
<proteinExistence type="inferred from homology"/>
<reference evidence="3" key="1">
    <citation type="submission" date="2019-12" db="EMBL/GenBank/DDBJ databases">
        <title>Comparative genomics gives insights into the taxonomy of the Azoarcus-Aromatoleum group and reveals separate origins of nif in the plant-associated Azoarcus and non-plant-associated Aromatoleum sub-groups.</title>
        <authorList>
            <person name="Lafos M."/>
            <person name="Maluk M."/>
            <person name="Batista M."/>
            <person name="Junghare M."/>
            <person name="Carmona M."/>
            <person name="Faoro H."/>
            <person name="Cruz L.M."/>
            <person name="Battistoni F."/>
            <person name="De Souza E."/>
            <person name="Pedrosa F."/>
            <person name="Chen W.-M."/>
            <person name="Poole P.S."/>
            <person name="Dixon R.A."/>
            <person name="James E.K."/>
        </authorList>
    </citation>
    <scope>NUCLEOTIDE SEQUENCE</scope>
    <source>
        <strain evidence="3">NSC3</strain>
    </source>
</reference>
<dbReference type="AlphaFoldDB" id="A0A972F6G7"/>
<evidence type="ECO:0000313" key="3">
    <source>
        <dbReference type="EMBL" id="NMG01835.1"/>
    </source>
</evidence>